<keyword evidence="5" id="KW-0165">Cleavage on pair of basic residues</keyword>
<evidence type="ECO:0000256" key="7">
    <source>
        <dbReference type="ARBA" id="ARBA00023157"/>
    </source>
</evidence>
<dbReference type="GO" id="GO:0005576">
    <property type="term" value="C:extracellular region"/>
    <property type="evidence" value="ECO:0007669"/>
    <property type="project" value="UniProtKB-SubCell"/>
</dbReference>
<comment type="subcellular location">
    <subcellularLocation>
        <location evidence="1">Secreted</location>
    </subcellularLocation>
</comment>
<dbReference type="PANTHER" id="PTHR12004:SF13">
    <property type="entry name" value="PRORELAXIN H2"/>
    <property type="match status" value="1"/>
</dbReference>
<gene>
    <name evidence="9" type="primary">Rln</name>
    <name evidence="9" type="ORF">FOF47_R21739</name>
</gene>
<evidence type="ECO:0000256" key="1">
    <source>
        <dbReference type="ARBA" id="ARBA00004613"/>
    </source>
</evidence>
<dbReference type="InterPro" id="IPR036438">
    <property type="entry name" value="Insulin-like_sf"/>
</dbReference>
<evidence type="ECO:0000256" key="2">
    <source>
        <dbReference type="ARBA" id="ARBA00009034"/>
    </source>
</evidence>
<evidence type="ECO:0000313" key="9">
    <source>
        <dbReference type="EMBL" id="KAF0882667.1"/>
    </source>
</evidence>
<organism evidence="9 10">
    <name type="scientific">Crocuta crocuta</name>
    <name type="common">Spotted hyena</name>
    <dbReference type="NCBI Taxonomy" id="9678"/>
    <lineage>
        <taxon>Eukaryota</taxon>
        <taxon>Metazoa</taxon>
        <taxon>Chordata</taxon>
        <taxon>Craniata</taxon>
        <taxon>Vertebrata</taxon>
        <taxon>Euteleostomi</taxon>
        <taxon>Mammalia</taxon>
        <taxon>Eutheria</taxon>
        <taxon>Laurasiatheria</taxon>
        <taxon>Carnivora</taxon>
        <taxon>Feliformia</taxon>
        <taxon>Hyaenidae</taxon>
        <taxon>Crocuta</taxon>
    </lineage>
</organism>
<dbReference type="EMBL" id="VOAJ01002527">
    <property type="protein sequence ID" value="KAF0882667.1"/>
    <property type="molecule type" value="Genomic_DNA"/>
</dbReference>
<evidence type="ECO:0000256" key="5">
    <source>
        <dbReference type="ARBA" id="ARBA00022685"/>
    </source>
</evidence>
<dbReference type="InterPro" id="IPR051042">
    <property type="entry name" value="Repro_Hormone_Insulin-like"/>
</dbReference>
<dbReference type="GO" id="GO:0005179">
    <property type="term" value="F:hormone activity"/>
    <property type="evidence" value="ECO:0007669"/>
    <property type="project" value="UniProtKB-KW"/>
</dbReference>
<name>A0A6G1B4K7_CROCR</name>
<evidence type="ECO:0000256" key="4">
    <source>
        <dbReference type="ARBA" id="ARBA00022525"/>
    </source>
</evidence>
<sequence length="113" mass="12745">IASSSSSSINDAETSKRMLESIPNLPQELRATLSEKELSFRELQPALESSNLNLAVLGNRILDGQNRVEDQNLSELGSLSLESHYRKKRRDYISYSDKCCHQGCTREELLDLC</sequence>
<feature type="non-terminal residue" evidence="9">
    <location>
        <position position="113"/>
    </location>
</feature>
<evidence type="ECO:0000256" key="8">
    <source>
        <dbReference type="SAM" id="MobiDB-lite"/>
    </source>
</evidence>
<dbReference type="SUPFAM" id="SSF56994">
    <property type="entry name" value="Insulin-like"/>
    <property type="match status" value="1"/>
</dbReference>
<reference evidence="9 10" key="1">
    <citation type="submission" date="2019-11" db="EMBL/GenBank/DDBJ databases">
        <authorList>
            <person name="Yang C."/>
            <person name="Li F."/>
        </authorList>
    </citation>
    <scope>NUCLEOTIDE SEQUENCE [LARGE SCALE GENOMIC DNA]</scope>
    <source>
        <strain evidence="9">KB4526</strain>
        <tissue evidence="9">Muscle</tissue>
    </source>
</reference>
<protein>
    <submittedName>
        <fullName evidence="9">RELX protein</fullName>
    </submittedName>
</protein>
<dbReference type="PROSITE" id="PS00262">
    <property type="entry name" value="INSULIN"/>
    <property type="match status" value="1"/>
</dbReference>
<keyword evidence="4" id="KW-0964">Secreted</keyword>
<evidence type="ECO:0000313" key="10">
    <source>
        <dbReference type="Proteomes" id="UP000475037"/>
    </source>
</evidence>
<dbReference type="PANTHER" id="PTHR12004">
    <property type="entry name" value="RELAXIN"/>
    <property type="match status" value="1"/>
</dbReference>
<comment type="caution">
    <text evidence="9">The sequence shown here is derived from an EMBL/GenBank/DDBJ whole genome shotgun (WGS) entry which is preliminary data.</text>
</comment>
<dbReference type="AlphaFoldDB" id="A0A6G1B4K7"/>
<keyword evidence="6" id="KW-0372">Hormone</keyword>
<evidence type="ECO:0000256" key="3">
    <source>
        <dbReference type="ARBA" id="ARBA00011207"/>
    </source>
</evidence>
<keyword evidence="7" id="KW-1015">Disulfide bond</keyword>
<keyword evidence="10" id="KW-1185">Reference proteome</keyword>
<dbReference type="InterPro" id="IPR022353">
    <property type="entry name" value="Insulin_CS"/>
</dbReference>
<accession>A0A6G1B4K7</accession>
<evidence type="ECO:0000256" key="6">
    <source>
        <dbReference type="ARBA" id="ARBA00022702"/>
    </source>
</evidence>
<feature type="region of interest" description="Disordered" evidence="8">
    <location>
        <begin position="1"/>
        <end position="23"/>
    </location>
</feature>
<comment type="subunit">
    <text evidence="3">Heterodimer of a B chain and an A chain linked by two disulfide bonds.</text>
</comment>
<dbReference type="CDD" id="cd04365">
    <property type="entry name" value="IlGF_relaxin_like"/>
    <property type="match status" value="1"/>
</dbReference>
<dbReference type="Proteomes" id="UP000475037">
    <property type="component" value="Unassembled WGS sequence"/>
</dbReference>
<dbReference type="InterPro" id="IPR022421">
    <property type="entry name" value="Relaxin"/>
</dbReference>
<feature type="non-terminal residue" evidence="9">
    <location>
        <position position="1"/>
    </location>
</feature>
<proteinExistence type="inferred from homology"/>
<dbReference type="PRINTS" id="PR02004">
    <property type="entry name" value="RELAXIN"/>
</dbReference>
<comment type="similarity">
    <text evidence="2">Belongs to the insulin family.</text>
</comment>